<name>A0A229R8V4_AMYAL</name>
<comment type="caution">
    <text evidence="1">The sequence shown here is derived from an EMBL/GenBank/DDBJ whole genome shotgun (WGS) entry which is preliminary data.</text>
</comment>
<evidence type="ECO:0000313" key="2">
    <source>
        <dbReference type="Proteomes" id="UP000215563"/>
    </source>
</evidence>
<accession>A0A229R8V4</accession>
<gene>
    <name evidence="1" type="ORF">CFP75_40875</name>
</gene>
<proteinExistence type="predicted"/>
<protein>
    <submittedName>
        <fullName evidence="1">Uncharacterized protein</fullName>
    </submittedName>
</protein>
<dbReference type="Proteomes" id="UP000215563">
    <property type="component" value="Unassembled WGS sequence"/>
</dbReference>
<sequence length="269" mass="29377">MRRIHARNGLWQDGLSRALGPDLLARWGIGEDADASRVREIVLVRLNRVLAQFSEPELSVIVWTAYNVGAASPDEKSGVVQRLERLVEEGGVDCGLRTCTRRFYEKFLPALEKSLGAVQRPVTDEELDQASRRLAGNSRPGAPEPAVQDGLSAAIRRLRAPVEPVLKMFLDNTVHGPADDDGVPLAAKPGGIEWFCVFTEEKLLTGYQESTGANWPRTCRWTGRDVVRTAAGRILPTGVLINPSPVVGTGIEATLPLPPEEIARLARDC</sequence>
<dbReference type="EMBL" id="NMQU01000171">
    <property type="protein sequence ID" value="OXM42881.1"/>
    <property type="molecule type" value="Genomic_DNA"/>
</dbReference>
<evidence type="ECO:0000313" key="1">
    <source>
        <dbReference type="EMBL" id="OXM42881.1"/>
    </source>
</evidence>
<dbReference type="AlphaFoldDB" id="A0A229R8V4"/>
<keyword evidence="2" id="KW-1185">Reference proteome</keyword>
<reference evidence="1 2" key="1">
    <citation type="submission" date="2017-07" db="EMBL/GenBank/DDBJ databases">
        <title>Amycolatopsis alba DSM 44262 Genome sequencing and assembly.</title>
        <authorList>
            <person name="Kaur N."/>
            <person name="Mayilraj S."/>
        </authorList>
    </citation>
    <scope>NUCLEOTIDE SEQUENCE [LARGE SCALE GENOMIC DNA]</scope>
    <source>
        <strain evidence="1 2">DSM 44262</strain>
    </source>
</reference>
<organism evidence="1 2">
    <name type="scientific">Amycolatopsis alba DSM 44262</name>
    <dbReference type="NCBI Taxonomy" id="1125972"/>
    <lineage>
        <taxon>Bacteria</taxon>
        <taxon>Bacillati</taxon>
        <taxon>Actinomycetota</taxon>
        <taxon>Actinomycetes</taxon>
        <taxon>Pseudonocardiales</taxon>
        <taxon>Pseudonocardiaceae</taxon>
        <taxon>Amycolatopsis</taxon>
    </lineage>
</organism>